<dbReference type="EMBL" id="JANBUN010003137">
    <property type="protein sequence ID" value="KAJ2792473.1"/>
    <property type="molecule type" value="Genomic_DNA"/>
</dbReference>
<proteinExistence type="predicted"/>
<keyword evidence="1" id="KW-0396">Initiation factor</keyword>
<organism evidence="1 2">
    <name type="scientific">Coemansia helicoidea</name>
    <dbReference type="NCBI Taxonomy" id="1286919"/>
    <lineage>
        <taxon>Eukaryota</taxon>
        <taxon>Fungi</taxon>
        <taxon>Fungi incertae sedis</taxon>
        <taxon>Zoopagomycota</taxon>
        <taxon>Kickxellomycotina</taxon>
        <taxon>Kickxellomycetes</taxon>
        <taxon>Kickxellales</taxon>
        <taxon>Kickxellaceae</taxon>
        <taxon>Coemansia</taxon>
    </lineage>
</organism>
<reference evidence="1" key="1">
    <citation type="submission" date="2022-07" db="EMBL/GenBank/DDBJ databases">
        <title>Phylogenomic reconstructions and comparative analyses of Kickxellomycotina fungi.</title>
        <authorList>
            <person name="Reynolds N.K."/>
            <person name="Stajich J.E."/>
            <person name="Barry K."/>
            <person name="Grigoriev I.V."/>
            <person name="Crous P."/>
            <person name="Smith M.E."/>
        </authorList>
    </citation>
    <scope>NUCLEOTIDE SEQUENCE</scope>
    <source>
        <strain evidence="1">BCRC 34780</strain>
    </source>
</reference>
<accession>A0ACC1KNP1</accession>
<keyword evidence="1" id="KW-0648">Protein biosynthesis</keyword>
<protein>
    <submittedName>
        <fullName evidence="1">DNA replication initiation factor cdc45</fullName>
    </submittedName>
</protein>
<gene>
    <name evidence="1" type="primary">CDC45</name>
    <name evidence="1" type="ORF">H4R21_006163</name>
</gene>
<sequence>MGALREAFEAVEFGGGSDSDSDGGGSSDDEAGGGADGETGSKRGAPTGSDAEPPQPARKRRPHVAMDPDEFMREQDRRARRREARAQHQHAIQAYYAQGAYHGQSCAVSMLALAEQLGLPPTLDTVWCAIVGASSQQMLQHIDADGHAEVVRRMRDLVRRVCPAAPGGLASAVPLDVGGMVADAPPAAAAASGGGALHSSSSQTMLDSQLGLGDAAEGDARRFDPHLDPIDEENDEGYLRAQAGAATNAEAGLLTSTKTVEQRVAIAESAELRFVLLRHWSLDSAMRYSPYVATRLATWSSRGRARLDLLLAKLGLARAEAQAPFLHLAPELKRKLSRRMAEIGSDYNMPDALYPGFVRDYGWRKARVSASDMVLALLALLQRDAAEGAPQPQPPQPPQPQPQPQPQSPQIQAGFFAAYDALQHFG</sequence>
<evidence type="ECO:0000313" key="2">
    <source>
        <dbReference type="Proteomes" id="UP001140087"/>
    </source>
</evidence>
<feature type="non-terminal residue" evidence="1">
    <location>
        <position position="426"/>
    </location>
</feature>
<dbReference type="Proteomes" id="UP001140087">
    <property type="component" value="Unassembled WGS sequence"/>
</dbReference>
<keyword evidence="2" id="KW-1185">Reference proteome</keyword>
<name>A0ACC1KNP1_9FUNG</name>
<evidence type="ECO:0000313" key="1">
    <source>
        <dbReference type="EMBL" id="KAJ2792473.1"/>
    </source>
</evidence>
<comment type="caution">
    <text evidence="1">The sequence shown here is derived from an EMBL/GenBank/DDBJ whole genome shotgun (WGS) entry which is preliminary data.</text>
</comment>